<dbReference type="AlphaFoldDB" id="A0A1Y2KVD3"/>
<dbReference type="GO" id="GO:0045892">
    <property type="term" value="P:negative regulation of DNA-templated transcription"/>
    <property type="evidence" value="ECO:0007669"/>
    <property type="project" value="TreeGrafter"/>
</dbReference>
<dbReference type="OrthoDB" id="9807558at2"/>
<dbReference type="SMART" id="SM00346">
    <property type="entry name" value="HTH_ICLR"/>
    <property type="match status" value="1"/>
</dbReference>
<comment type="caution">
    <text evidence="6">The sequence shown here is derived from an EMBL/GenBank/DDBJ whole genome shotgun (WGS) entry which is preliminary data.</text>
</comment>
<evidence type="ECO:0000259" key="4">
    <source>
        <dbReference type="PROSITE" id="PS51077"/>
    </source>
</evidence>
<dbReference type="SUPFAM" id="SSF46785">
    <property type="entry name" value="Winged helix' DNA-binding domain"/>
    <property type="match status" value="1"/>
</dbReference>
<reference evidence="6 7" key="1">
    <citation type="submission" date="2014-03" db="EMBL/GenBank/DDBJ databases">
        <title>The draft genome sequence of Thalassospira mesophila JCM 18969.</title>
        <authorList>
            <person name="Lai Q."/>
            <person name="Shao Z."/>
        </authorList>
    </citation>
    <scope>NUCLEOTIDE SEQUENCE [LARGE SCALE GENOMIC DNA]</scope>
    <source>
        <strain evidence="6 7">JCM 18969</strain>
    </source>
</reference>
<keyword evidence="2" id="KW-0238">DNA-binding</keyword>
<gene>
    <name evidence="6" type="ORF">TMES_20190</name>
</gene>
<protein>
    <submittedName>
        <fullName evidence="6">IclR family transcriptional regulator</fullName>
    </submittedName>
</protein>
<dbReference type="InterPro" id="IPR005471">
    <property type="entry name" value="Tscrpt_reg_IclR_N"/>
</dbReference>
<feature type="domain" description="IclR-ED" evidence="5">
    <location>
        <begin position="68"/>
        <end position="251"/>
    </location>
</feature>
<sequence length="256" mass="27882">MTTQLNGSVLKAFRILELFAAGRSEMSAGEVAKELKINLITAHRFLHTLEQAGALRVTARGVFRLGYMFADLGERVLRDGGPALALQPVLDDLARATGEACMATRFENDMAVCIAKALPGRSLYVDIRIGTKLDAFCTAHGKLWLAFMEDEKRDTYLATAHLSALTATTITGKSALKQELQRIREDGFALNDGERESDIYAIAVPVTNRTDRMVSALSTFGTAREIVHQRRARLLRHLQDAALAAQSALYGGSAGT</sequence>
<keyword evidence="7" id="KW-1185">Reference proteome</keyword>
<dbReference type="Pfam" id="PF09339">
    <property type="entry name" value="HTH_IclR"/>
    <property type="match status" value="1"/>
</dbReference>
<dbReference type="Gene3D" id="1.10.10.10">
    <property type="entry name" value="Winged helix-like DNA-binding domain superfamily/Winged helix DNA-binding domain"/>
    <property type="match status" value="1"/>
</dbReference>
<dbReference type="GO" id="GO:0003677">
    <property type="term" value="F:DNA binding"/>
    <property type="evidence" value="ECO:0007669"/>
    <property type="project" value="UniProtKB-KW"/>
</dbReference>
<dbReference type="GO" id="GO:0003700">
    <property type="term" value="F:DNA-binding transcription factor activity"/>
    <property type="evidence" value="ECO:0007669"/>
    <property type="project" value="TreeGrafter"/>
</dbReference>
<evidence type="ECO:0000313" key="6">
    <source>
        <dbReference type="EMBL" id="OSQ35776.1"/>
    </source>
</evidence>
<dbReference type="PROSITE" id="PS51078">
    <property type="entry name" value="ICLR_ED"/>
    <property type="match status" value="1"/>
</dbReference>
<dbReference type="Gene3D" id="3.30.450.40">
    <property type="match status" value="1"/>
</dbReference>
<organism evidence="6 7">
    <name type="scientific">Thalassospira mesophila</name>
    <dbReference type="NCBI Taxonomy" id="1293891"/>
    <lineage>
        <taxon>Bacteria</taxon>
        <taxon>Pseudomonadati</taxon>
        <taxon>Pseudomonadota</taxon>
        <taxon>Alphaproteobacteria</taxon>
        <taxon>Rhodospirillales</taxon>
        <taxon>Thalassospiraceae</taxon>
        <taxon>Thalassospira</taxon>
    </lineage>
</organism>
<evidence type="ECO:0000256" key="3">
    <source>
        <dbReference type="ARBA" id="ARBA00023163"/>
    </source>
</evidence>
<accession>A0A1Y2KVD3</accession>
<evidence type="ECO:0000313" key="7">
    <source>
        <dbReference type="Proteomes" id="UP000193391"/>
    </source>
</evidence>
<dbReference type="Pfam" id="PF01614">
    <property type="entry name" value="IclR_C"/>
    <property type="match status" value="1"/>
</dbReference>
<dbReference type="InterPro" id="IPR050707">
    <property type="entry name" value="HTH_MetabolicPath_Reg"/>
</dbReference>
<evidence type="ECO:0000256" key="1">
    <source>
        <dbReference type="ARBA" id="ARBA00023015"/>
    </source>
</evidence>
<dbReference type="STRING" id="1293891.TMES_20190"/>
<dbReference type="SUPFAM" id="SSF55781">
    <property type="entry name" value="GAF domain-like"/>
    <property type="match status" value="1"/>
</dbReference>
<dbReference type="PANTHER" id="PTHR30136">
    <property type="entry name" value="HELIX-TURN-HELIX TRANSCRIPTIONAL REGULATOR, ICLR FAMILY"/>
    <property type="match status" value="1"/>
</dbReference>
<dbReference type="PANTHER" id="PTHR30136:SF35">
    <property type="entry name" value="HTH-TYPE TRANSCRIPTIONAL REGULATOR RV1719"/>
    <property type="match status" value="1"/>
</dbReference>
<dbReference type="InterPro" id="IPR029016">
    <property type="entry name" value="GAF-like_dom_sf"/>
</dbReference>
<keyword evidence="1" id="KW-0805">Transcription regulation</keyword>
<name>A0A1Y2KVD3_9PROT</name>
<dbReference type="InterPro" id="IPR014757">
    <property type="entry name" value="Tscrpt_reg_IclR_C"/>
</dbReference>
<dbReference type="PROSITE" id="PS51077">
    <property type="entry name" value="HTH_ICLR"/>
    <property type="match status" value="1"/>
</dbReference>
<feature type="domain" description="HTH iclR-type" evidence="4">
    <location>
        <begin position="6"/>
        <end position="67"/>
    </location>
</feature>
<evidence type="ECO:0000259" key="5">
    <source>
        <dbReference type="PROSITE" id="PS51078"/>
    </source>
</evidence>
<proteinExistence type="predicted"/>
<evidence type="ECO:0000256" key="2">
    <source>
        <dbReference type="ARBA" id="ARBA00023125"/>
    </source>
</evidence>
<keyword evidence="3" id="KW-0804">Transcription</keyword>
<dbReference type="Proteomes" id="UP000193391">
    <property type="component" value="Unassembled WGS sequence"/>
</dbReference>
<dbReference type="InterPro" id="IPR036388">
    <property type="entry name" value="WH-like_DNA-bd_sf"/>
</dbReference>
<dbReference type="InterPro" id="IPR036390">
    <property type="entry name" value="WH_DNA-bd_sf"/>
</dbReference>
<dbReference type="EMBL" id="JFKA01000015">
    <property type="protein sequence ID" value="OSQ35776.1"/>
    <property type="molecule type" value="Genomic_DNA"/>
</dbReference>
<dbReference type="RefSeq" id="WP_085586047.1">
    <property type="nucleotide sequence ID" value="NZ_JFKA01000015.1"/>
</dbReference>